<evidence type="ECO:0000256" key="1">
    <source>
        <dbReference type="ARBA" id="ARBA00023015"/>
    </source>
</evidence>
<feature type="domain" description="HTH gntR-type" evidence="4">
    <location>
        <begin position="5"/>
        <end position="73"/>
    </location>
</feature>
<dbReference type="SUPFAM" id="SSF46785">
    <property type="entry name" value="Winged helix' DNA-binding domain"/>
    <property type="match status" value="1"/>
</dbReference>
<keyword evidence="1" id="KW-0805">Transcription regulation</keyword>
<dbReference type="EMBL" id="JBHLZY010000009">
    <property type="protein sequence ID" value="MFB9769051.1"/>
    <property type="molecule type" value="Genomic_DNA"/>
</dbReference>
<dbReference type="PRINTS" id="PR00035">
    <property type="entry name" value="HTHGNTR"/>
</dbReference>
<sequence>MPKSEPRYVTIFNDLKTQITSGALKADDQLPTELQLAKAYNVSRITSKRALTELEAQNFIYRQQGSGSFVQPHHALAPDKQLLFVLPFPADAGLGDYASGISQAASEHGYQAVTMDTRSFTQLTPAELRQKYAGLIYLPQDLYQEAELLYQLKLDQFPIVLLDKAFPELGLPVVTADNLDGGRQATASLIQTGHQRILFYAHSDHGRLPSSVYERYFGYLQALHQAHLTPVAPMRELPALNQLTATAWLSYLDSHAVTAIVVENDLIAIQLMNDLRAVDATIWQRLSIIGFDNIQAASLTYPTLSTVAQDFQGMGQRAVKLLLTAPTTPTVVHLPIKLIARESTHAAPHKED</sequence>
<dbReference type="PANTHER" id="PTHR30146">
    <property type="entry name" value="LACI-RELATED TRANSCRIPTIONAL REPRESSOR"/>
    <property type="match status" value="1"/>
</dbReference>
<evidence type="ECO:0000313" key="5">
    <source>
        <dbReference type="EMBL" id="MFB9769051.1"/>
    </source>
</evidence>
<dbReference type="Gene3D" id="3.40.50.2300">
    <property type="match status" value="2"/>
</dbReference>
<accession>A0ABV5WTL0</accession>
<dbReference type="InterPro" id="IPR036388">
    <property type="entry name" value="WH-like_DNA-bd_sf"/>
</dbReference>
<organism evidence="5 6">
    <name type="scientific">Lactiplantibacillus modestisalitolerans</name>
    <dbReference type="NCBI Taxonomy" id="1457219"/>
    <lineage>
        <taxon>Bacteria</taxon>
        <taxon>Bacillati</taxon>
        <taxon>Bacillota</taxon>
        <taxon>Bacilli</taxon>
        <taxon>Lactobacillales</taxon>
        <taxon>Lactobacillaceae</taxon>
        <taxon>Lactiplantibacillus</taxon>
    </lineage>
</organism>
<dbReference type="SMART" id="SM00345">
    <property type="entry name" value="HTH_GNTR"/>
    <property type="match status" value="1"/>
</dbReference>
<reference evidence="5 6" key="1">
    <citation type="submission" date="2024-09" db="EMBL/GenBank/DDBJ databases">
        <authorList>
            <person name="Sun Q."/>
            <person name="Mori K."/>
        </authorList>
    </citation>
    <scope>NUCLEOTIDE SEQUENCE [LARGE SCALE GENOMIC DNA]</scope>
    <source>
        <strain evidence="5 6">TBRC 4576</strain>
    </source>
</reference>
<dbReference type="InterPro" id="IPR036390">
    <property type="entry name" value="WH_DNA-bd_sf"/>
</dbReference>
<dbReference type="InterPro" id="IPR000524">
    <property type="entry name" value="Tscrpt_reg_HTH_GntR"/>
</dbReference>
<dbReference type="Gene3D" id="1.10.10.10">
    <property type="entry name" value="Winged helix-like DNA-binding domain superfamily/Winged helix DNA-binding domain"/>
    <property type="match status" value="1"/>
</dbReference>
<dbReference type="SUPFAM" id="SSF53822">
    <property type="entry name" value="Periplasmic binding protein-like I"/>
    <property type="match status" value="1"/>
</dbReference>
<dbReference type="PROSITE" id="PS50949">
    <property type="entry name" value="HTH_GNTR"/>
    <property type="match status" value="1"/>
</dbReference>
<comment type="caution">
    <text evidence="5">The sequence shown here is derived from an EMBL/GenBank/DDBJ whole genome shotgun (WGS) entry which is preliminary data.</text>
</comment>
<keyword evidence="3" id="KW-0804">Transcription</keyword>
<keyword evidence="6" id="KW-1185">Reference proteome</keyword>
<dbReference type="CDD" id="cd07377">
    <property type="entry name" value="WHTH_GntR"/>
    <property type="match status" value="1"/>
</dbReference>
<proteinExistence type="predicted"/>
<dbReference type="RefSeq" id="WP_137642461.1">
    <property type="nucleotide sequence ID" value="NZ_BJEA01000008.1"/>
</dbReference>
<dbReference type="Pfam" id="PF13377">
    <property type="entry name" value="Peripla_BP_3"/>
    <property type="match status" value="1"/>
</dbReference>
<protein>
    <submittedName>
        <fullName evidence="5">GntR family transcriptional regulator</fullName>
    </submittedName>
</protein>
<evidence type="ECO:0000256" key="2">
    <source>
        <dbReference type="ARBA" id="ARBA00023125"/>
    </source>
</evidence>
<name>A0ABV5WTL0_9LACO</name>
<dbReference type="PANTHER" id="PTHR30146:SF109">
    <property type="entry name" value="HTH-TYPE TRANSCRIPTIONAL REGULATOR GALS"/>
    <property type="match status" value="1"/>
</dbReference>
<dbReference type="Pfam" id="PF00392">
    <property type="entry name" value="GntR"/>
    <property type="match status" value="1"/>
</dbReference>
<dbReference type="InterPro" id="IPR028082">
    <property type="entry name" value="Peripla_BP_I"/>
</dbReference>
<dbReference type="Proteomes" id="UP001589691">
    <property type="component" value="Unassembled WGS sequence"/>
</dbReference>
<evidence type="ECO:0000313" key="6">
    <source>
        <dbReference type="Proteomes" id="UP001589691"/>
    </source>
</evidence>
<keyword evidence="2" id="KW-0238">DNA-binding</keyword>
<evidence type="ECO:0000259" key="4">
    <source>
        <dbReference type="PROSITE" id="PS50949"/>
    </source>
</evidence>
<evidence type="ECO:0000256" key="3">
    <source>
        <dbReference type="ARBA" id="ARBA00023163"/>
    </source>
</evidence>
<gene>
    <name evidence="5" type="ORF">ACFFLI_04070</name>
</gene>
<dbReference type="InterPro" id="IPR046335">
    <property type="entry name" value="LacI/GalR-like_sensor"/>
</dbReference>
<dbReference type="CDD" id="cd06267">
    <property type="entry name" value="PBP1_LacI_sugar_binding-like"/>
    <property type="match status" value="1"/>
</dbReference>